<comment type="caution">
    <text evidence="7">The sequence shown here is derived from an EMBL/GenBank/DDBJ whole genome shotgun (WGS) entry which is preliminary data.</text>
</comment>
<evidence type="ECO:0000259" key="6">
    <source>
        <dbReference type="Pfam" id="PF07980"/>
    </source>
</evidence>
<accession>W4UZ75</accession>
<feature type="domain" description="RagB/SusD" evidence="6">
    <location>
        <begin position="4"/>
        <end position="64"/>
    </location>
</feature>
<keyword evidence="4" id="KW-0472">Membrane</keyword>
<dbReference type="Proteomes" id="UP000019131">
    <property type="component" value="Unassembled WGS sequence"/>
</dbReference>
<evidence type="ECO:0000256" key="4">
    <source>
        <dbReference type="ARBA" id="ARBA00023136"/>
    </source>
</evidence>
<evidence type="ECO:0000313" key="8">
    <source>
        <dbReference type="Proteomes" id="UP000019131"/>
    </source>
</evidence>
<evidence type="ECO:0000256" key="2">
    <source>
        <dbReference type="ARBA" id="ARBA00006275"/>
    </source>
</evidence>
<proteinExistence type="inferred from homology"/>
<evidence type="ECO:0000256" key="1">
    <source>
        <dbReference type="ARBA" id="ARBA00004442"/>
    </source>
</evidence>
<sequence length="65" mass="7753">MTAYNRPITGMNVKARSTDRKSFYTTTQLNDKLTRRSFSYKNYFYPIPKSVLDKNKNLVQNPEWN</sequence>
<evidence type="ECO:0000256" key="3">
    <source>
        <dbReference type="ARBA" id="ARBA00022729"/>
    </source>
</evidence>
<dbReference type="EMBL" id="BAIV01000054">
    <property type="protein sequence ID" value="GAE86555.1"/>
    <property type="molecule type" value="Genomic_DNA"/>
</dbReference>
<keyword evidence="8" id="KW-1185">Reference proteome</keyword>
<dbReference type="InterPro" id="IPR012944">
    <property type="entry name" value="SusD_RagB_dom"/>
</dbReference>
<dbReference type="STRING" id="1445607.JCM10512_5076"/>
<evidence type="ECO:0000256" key="5">
    <source>
        <dbReference type="ARBA" id="ARBA00023237"/>
    </source>
</evidence>
<dbReference type="AlphaFoldDB" id="W4UZ75"/>
<gene>
    <name evidence="7" type="ORF">JCM10512_5076</name>
</gene>
<keyword evidence="3" id="KW-0732">Signal</keyword>
<dbReference type="Gene3D" id="1.25.40.390">
    <property type="match status" value="1"/>
</dbReference>
<evidence type="ECO:0000313" key="7">
    <source>
        <dbReference type="EMBL" id="GAE86555.1"/>
    </source>
</evidence>
<keyword evidence="5" id="KW-0998">Cell outer membrane</keyword>
<dbReference type="Pfam" id="PF07980">
    <property type="entry name" value="SusD_RagB"/>
    <property type="match status" value="1"/>
</dbReference>
<dbReference type="SUPFAM" id="SSF48452">
    <property type="entry name" value="TPR-like"/>
    <property type="match status" value="1"/>
</dbReference>
<reference evidence="7 8" key="1">
    <citation type="journal article" date="2014" name="Genome Announc.">
        <title>Draft Genome Sequence of Bacteroides reticulotermitis Strain JCM 10512T, Isolated from the Gut of a Termite.</title>
        <authorList>
            <person name="Yuki M."/>
            <person name="Oshima K."/>
            <person name="Suda W."/>
            <person name="Sakamoto M."/>
            <person name="Iida T."/>
            <person name="Hattori M."/>
            <person name="Ohkuma M."/>
        </authorList>
    </citation>
    <scope>NUCLEOTIDE SEQUENCE [LARGE SCALE GENOMIC DNA]</scope>
    <source>
        <strain evidence="7 8">JCM 10512</strain>
    </source>
</reference>
<organism evidence="7 8">
    <name type="scientific">Bacteroides reticulotermitis JCM 10512</name>
    <dbReference type="NCBI Taxonomy" id="1445607"/>
    <lineage>
        <taxon>Bacteria</taxon>
        <taxon>Pseudomonadati</taxon>
        <taxon>Bacteroidota</taxon>
        <taxon>Bacteroidia</taxon>
        <taxon>Bacteroidales</taxon>
        <taxon>Bacteroidaceae</taxon>
        <taxon>Bacteroides</taxon>
    </lineage>
</organism>
<name>W4UZ75_9BACE</name>
<dbReference type="InterPro" id="IPR011990">
    <property type="entry name" value="TPR-like_helical_dom_sf"/>
</dbReference>
<comment type="subcellular location">
    <subcellularLocation>
        <location evidence="1">Cell outer membrane</location>
    </subcellularLocation>
</comment>
<dbReference type="GO" id="GO:0009279">
    <property type="term" value="C:cell outer membrane"/>
    <property type="evidence" value="ECO:0007669"/>
    <property type="project" value="UniProtKB-SubCell"/>
</dbReference>
<comment type="similarity">
    <text evidence="2">Belongs to the SusD family.</text>
</comment>
<dbReference type="RefSeq" id="WP_262482625.1">
    <property type="nucleotide sequence ID" value="NZ_BAIV01000054.1"/>
</dbReference>
<protein>
    <recommendedName>
        <fullName evidence="6">RagB/SusD domain-containing protein</fullName>
    </recommendedName>
</protein>